<dbReference type="Gramene" id="EFJ37938">
    <property type="protein sequence ID" value="EFJ37938"/>
    <property type="gene ID" value="SELMODRAFT_402610"/>
</dbReference>
<gene>
    <name evidence="3" type="ORF">SELMODRAFT_402610</name>
</gene>
<dbReference type="KEGG" id="smo:SELMODRAFT_402610"/>
<sequence length="167" mass="18910">MGSTIPNESSGYKTNATADPDPDVIFETQDPKDANEDIPEVQVSGKKVPIATGKKRKCTLKGSDGLLEQSDEQRKAMMQELRDSNIQMMEKMERWIENRKEDEDGSSILSVESNSDQINASGECQFEINRQKEIRRLRTAQTPSLDTDNRQRELDVNHRLESVSPLL</sequence>
<feature type="compositionally biased region" description="Polar residues" evidence="2">
    <location>
        <begin position="1"/>
        <end position="17"/>
    </location>
</feature>
<feature type="compositionally biased region" description="Basic and acidic residues" evidence="2">
    <location>
        <begin position="147"/>
        <end position="161"/>
    </location>
</feature>
<feature type="region of interest" description="Disordered" evidence="2">
    <location>
        <begin position="100"/>
        <end position="167"/>
    </location>
</feature>
<feature type="compositionally biased region" description="Polar residues" evidence="2">
    <location>
        <begin position="107"/>
        <end position="122"/>
    </location>
</feature>
<dbReference type="AlphaFoldDB" id="D8QR79"/>
<evidence type="ECO:0000313" key="4">
    <source>
        <dbReference type="Proteomes" id="UP000001514"/>
    </source>
</evidence>
<feature type="region of interest" description="Disordered" evidence="2">
    <location>
        <begin position="1"/>
        <end position="38"/>
    </location>
</feature>
<proteinExistence type="predicted"/>
<protein>
    <submittedName>
        <fullName evidence="3">Uncharacterized protein</fullName>
    </submittedName>
</protein>
<dbReference type="Proteomes" id="UP000001514">
    <property type="component" value="Unassembled WGS sequence"/>
</dbReference>
<dbReference type="InParanoid" id="D8QR79"/>
<accession>D8QR79</accession>
<feature type="coiled-coil region" evidence="1">
    <location>
        <begin position="67"/>
        <end position="98"/>
    </location>
</feature>
<keyword evidence="4" id="KW-1185">Reference proteome</keyword>
<dbReference type="HOGENOM" id="CLU_1597276_0_0_1"/>
<reference evidence="3 4" key="1">
    <citation type="journal article" date="2011" name="Science">
        <title>The Selaginella genome identifies genetic changes associated with the evolution of vascular plants.</title>
        <authorList>
            <person name="Banks J.A."/>
            <person name="Nishiyama T."/>
            <person name="Hasebe M."/>
            <person name="Bowman J.L."/>
            <person name="Gribskov M."/>
            <person name="dePamphilis C."/>
            <person name="Albert V.A."/>
            <person name="Aono N."/>
            <person name="Aoyama T."/>
            <person name="Ambrose B.A."/>
            <person name="Ashton N.W."/>
            <person name="Axtell M.J."/>
            <person name="Barker E."/>
            <person name="Barker M.S."/>
            <person name="Bennetzen J.L."/>
            <person name="Bonawitz N.D."/>
            <person name="Chapple C."/>
            <person name="Cheng C."/>
            <person name="Correa L.G."/>
            <person name="Dacre M."/>
            <person name="DeBarry J."/>
            <person name="Dreyer I."/>
            <person name="Elias M."/>
            <person name="Engstrom E.M."/>
            <person name="Estelle M."/>
            <person name="Feng L."/>
            <person name="Finet C."/>
            <person name="Floyd S.K."/>
            <person name="Frommer W.B."/>
            <person name="Fujita T."/>
            <person name="Gramzow L."/>
            <person name="Gutensohn M."/>
            <person name="Harholt J."/>
            <person name="Hattori M."/>
            <person name="Heyl A."/>
            <person name="Hirai T."/>
            <person name="Hiwatashi Y."/>
            <person name="Ishikawa M."/>
            <person name="Iwata M."/>
            <person name="Karol K.G."/>
            <person name="Koehler B."/>
            <person name="Kolukisaoglu U."/>
            <person name="Kubo M."/>
            <person name="Kurata T."/>
            <person name="Lalonde S."/>
            <person name="Li K."/>
            <person name="Li Y."/>
            <person name="Litt A."/>
            <person name="Lyons E."/>
            <person name="Manning G."/>
            <person name="Maruyama T."/>
            <person name="Michael T.P."/>
            <person name="Mikami K."/>
            <person name="Miyazaki S."/>
            <person name="Morinaga S."/>
            <person name="Murata T."/>
            <person name="Mueller-Roeber B."/>
            <person name="Nelson D.R."/>
            <person name="Obara M."/>
            <person name="Oguri Y."/>
            <person name="Olmstead R.G."/>
            <person name="Onodera N."/>
            <person name="Petersen B.L."/>
            <person name="Pils B."/>
            <person name="Prigge M."/>
            <person name="Rensing S.A."/>
            <person name="Riano-Pachon D.M."/>
            <person name="Roberts A.W."/>
            <person name="Sato Y."/>
            <person name="Scheller H.V."/>
            <person name="Schulz B."/>
            <person name="Schulz C."/>
            <person name="Shakirov E.V."/>
            <person name="Shibagaki N."/>
            <person name="Shinohara N."/>
            <person name="Shippen D.E."/>
            <person name="Soerensen I."/>
            <person name="Sotooka R."/>
            <person name="Sugimoto N."/>
            <person name="Sugita M."/>
            <person name="Sumikawa N."/>
            <person name="Tanurdzic M."/>
            <person name="Theissen G."/>
            <person name="Ulvskov P."/>
            <person name="Wakazuki S."/>
            <person name="Weng J.K."/>
            <person name="Willats W.W."/>
            <person name="Wipf D."/>
            <person name="Wolf P.G."/>
            <person name="Yang L."/>
            <person name="Zimmer A.D."/>
            <person name="Zhu Q."/>
            <person name="Mitros T."/>
            <person name="Hellsten U."/>
            <person name="Loque D."/>
            <person name="Otillar R."/>
            <person name="Salamov A."/>
            <person name="Schmutz J."/>
            <person name="Shapiro H."/>
            <person name="Lindquist E."/>
            <person name="Lucas S."/>
            <person name="Rokhsar D."/>
            <person name="Grigoriev I.V."/>
        </authorList>
    </citation>
    <scope>NUCLEOTIDE SEQUENCE [LARGE SCALE GENOMIC DNA]</scope>
</reference>
<keyword evidence="1" id="KW-0175">Coiled coil</keyword>
<dbReference type="EMBL" id="GL377565">
    <property type="protein sequence ID" value="EFJ37938.1"/>
    <property type="molecule type" value="Genomic_DNA"/>
</dbReference>
<evidence type="ECO:0000256" key="2">
    <source>
        <dbReference type="SAM" id="MobiDB-lite"/>
    </source>
</evidence>
<evidence type="ECO:0000313" key="3">
    <source>
        <dbReference type="EMBL" id="EFJ37938.1"/>
    </source>
</evidence>
<name>D8QR79_SELML</name>
<organism evidence="4">
    <name type="scientific">Selaginella moellendorffii</name>
    <name type="common">Spikemoss</name>
    <dbReference type="NCBI Taxonomy" id="88036"/>
    <lineage>
        <taxon>Eukaryota</taxon>
        <taxon>Viridiplantae</taxon>
        <taxon>Streptophyta</taxon>
        <taxon>Embryophyta</taxon>
        <taxon>Tracheophyta</taxon>
        <taxon>Lycopodiopsida</taxon>
        <taxon>Selaginellales</taxon>
        <taxon>Selaginellaceae</taxon>
        <taxon>Selaginella</taxon>
    </lineage>
</organism>
<evidence type="ECO:0000256" key="1">
    <source>
        <dbReference type="SAM" id="Coils"/>
    </source>
</evidence>